<accession>A0ACD1H344</accession>
<dbReference type="Proteomes" id="UP000249661">
    <property type="component" value="Unassembled WGS sequence"/>
</dbReference>
<proteinExistence type="predicted"/>
<organism evidence="1 2">
    <name type="scientific">Aspergillus aculeatinus CBS 121060</name>
    <dbReference type="NCBI Taxonomy" id="1448322"/>
    <lineage>
        <taxon>Eukaryota</taxon>
        <taxon>Fungi</taxon>
        <taxon>Dikarya</taxon>
        <taxon>Ascomycota</taxon>
        <taxon>Pezizomycotina</taxon>
        <taxon>Eurotiomycetes</taxon>
        <taxon>Eurotiomycetidae</taxon>
        <taxon>Eurotiales</taxon>
        <taxon>Aspergillaceae</taxon>
        <taxon>Aspergillus</taxon>
        <taxon>Aspergillus subgen. Circumdati</taxon>
    </lineage>
</organism>
<name>A0ACD1H344_9EURO</name>
<reference evidence="1" key="1">
    <citation type="submission" date="2018-02" db="EMBL/GenBank/DDBJ databases">
        <title>The genomes of Aspergillus section Nigri reveals drivers in fungal speciation.</title>
        <authorList>
            <consortium name="DOE Joint Genome Institute"/>
            <person name="Vesth T.C."/>
            <person name="Nybo J."/>
            <person name="Theobald S."/>
            <person name="Brandl J."/>
            <person name="Frisvad J.C."/>
            <person name="Nielsen K.F."/>
            <person name="Lyhne E.K."/>
            <person name="Kogle M.E."/>
            <person name="Kuo A."/>
            <person name="Riley R."/>
            <person name="Clum A."/>
            <person name="Nolan M."/>
            <person name="Lipzen A."/>
            <person name="Salamov A."/>
            <person name="Henrissat B."/>
            <person name="Wiebenga A."/>
            <person name="De vries R.P."/>
            <person name="Grigoriev I.V."/>
            <person name="Mortensen U.H."/>
            <person name="Andersen M.R."/>
            <person name="Baker S.E."/>
        </authorList>
    </citation>
    <scope>NUCLEOTIDE SEQUENCE</scope>
    <source>
        <strain evidence="1">CBS 121060</strain>
    </source>
</reference>
<sequence length="291" mass="32668">MPASEPGASSAPGPSSMSSPGASGSGASTNRNNSTGPSTGRINPGQRMLPVRHQTYTQDEPLHSRLGPILEAQLGPMIAPAVITLIENLQRMTAAENDGDQAFRSGIPYTNGSGRVQDGDSQLDTAMSICRTELNHSFDKCMTAVNDQLHDCKQQNRELTRRLENETNERSFLEERLQQLHREVNKNPQPQVELNEAVKKDDLQEAPCTCKRKRKDPQFQLSKAKTTIVKHIKTINQLRAEHRNDKERVTTLRAQLQELKIMNHNLILQHCDARNEKNEQDQKWRGQTALH</sequence>
<dbReference type="EMBL" id="KZ824970">
    <property type="protein sequence ID" value="RAH67945.1"/>
    <property type="molecule type" value="Genomic_DNA"/>
</dbReference>
<evidence type="ECO:0000313" key="1">
    <source>
        <dbReference type="EMBL" id="RAH67945.1"/>
    </source>
</evidence>
<keyword evidence="2" id="KW-1185">Reference proteome</keyword>
<protein>
    <submittedName>
        <fullName evidence="1">Uncharacterized protein</fullName>
    </submittedName>
</protein>
<evidence type="ECO:0000313" key="2">
    <source>
        <dbReference type="Proteomes" id="UP000249661"/>
    </source>
</evidence>
<gene>
    <name evidence="1" type="ORF">BO66DRAFT_440604</name>
</gene>